<dbReference type="InterPro" id="IPR036116">
    <property type="entry name" value="FN3_sf"/>
</dbReference>
<dbReference type="PANTHER" id="PTHR20859">
    <property type="entry name" value="INTERFERON/INTERLEUKIN RECEPTOR"/>
    <property type="match status" value="1"/>
</dbReference>
<dbReference type="Pfam" id="PF09294">
    <property type="entry name" value="Interfer-bind"/>
    <property type="match status" value="1"/>
</dbReference>
<feature type="domain" description="Interferon/interleukin receptor" evidence="6">
    <location>
        <begin position="125"/>
        <end position="230"/>
    </location>
</feature>
<dbReference type="STRING" id="32507.ENSNBRP00000029784"/>
<dbReference type="Ensembl" id="ENSNBRT00000030547.1">
    <property type="protein sequence ID" value="ENSNBRP00000029784.1"/>
    <property type="gene ID" value="ENSNBRG00000022670.1"/>
</dbReference>
<dbReference type="AlphaFoldDB" id="A0A3Q4N8S4"/>
<evidence type="ECO:0000313" key="8">
    <source>
        <dbReference type="Proteomes" id="UP000261580"/>
    </source>
</evidence>
<dbReference type="InterPro" id="IPR013783">
    <property type="entry name" value="Ig-like_fold"/>
</dbReference>
<dbReference type="Pfam" id="PF01108">
    <property type="entry name" value="Tissue_fac"/>
    <property type="match status" value="1"/>
</dbReference>
<dbReference type="InterPro" id="IPR015373">
    <property type="entry name" value="Interferon/interleukin_rcp_dom"/>
</dbReference>
<keyword evidence="4" id="KW-0675">Receptor</keyword>
<sequence length="489" mass="54478">MTGTSSLVSFPSVSQSVPSPINVTYSSVNLRNVLQWFPGESNYADETLYTVQYAIYGDRIQGKKGKRVNWKAVQHCTEIVRTWCDLTSEMWDEKQGYYAKVRAVERGASSKWAITSRRFEPKIDTTLGPPLLSVEVENNSATITMKGPMRYPSNNHTPALSMATLYPEMTYNLSVRNTRQNHTHHFPVVGSVYKYRLMKYNMEYCFSAQSKFPSMPIHCQSSAWLCITTPQGTTPLRDRNPPSFHKSPILFPPESSNLIPISLISPEPPGNLFTMSGLEHPIYSLQVVDPPPSYSPQRHEAPLDDLSVEYGGISMAPQIIVEGEEEARGGNQDDGDRRVESVNSGGAYAPQANTSWTCKQTPMQTHGQSSAGLQSFPRSATCGLNKKQDGQIESLLVSIRLNLQTMEEEGNNCENVPLISAYAPQNIPNMSASPSDQSDITLDDFSVNHERGLHVPLLSERGRSEEEYVTRARLRLDNVSVSQASDEEE</sequence>
<dbReference type="Gene3D" id="2.60.40.10">
    <property type="entry name" value="Immunoglobulins"/>
    <property type="match status" value="2"/>
</dbReference>
<protein>
    <submittedName>
        <fullName evidence="7">Interleukin-20 receptor subunit alpha-like</fullName>
    </submittedName>
</protein>
<dbReference type="SUPFAM" id="SSF49265">
    <property type="entry name" value="Fibronectin type III"/>
    <property type="match status" value="2"/>
</dbReference>
<keyword evidence="3" id="KW-1015">Disulfide bond</keyword>
<evidence type="ECO:0000256" key="4">
    <source>
        <dbReference type="ARBA" id="ARBA00023170"/>
    </source>
</evidence>
<dbReference type="FunFam" id="2.60.40.10:FF:000348">
    <property type="entry name" value="Interleukin 20 receptor subunit alpha"/>
    <property type="match status" value="1"/>
</dbReference>
<dbReference type="GO" id="GO:0005886">
    <property type="term" value="C:plasma membrane"/>
    <property type="evidence" value="ECO:0007669"/>
    <property type="project" value="TreeGrafter"/>
</dbReference>
<organism evidence="7 8">
    <name type="scientific">Neolamprologus brichardi</name>
    <name type="common">Fairy cichlid</name>
    <name type="synonym">Lamprologus brichardi</name>
    <dbReference type="NCBI Taxonomy" id="32507"/>
    <lineage>
        <taxon>Eukaryota</taxon>
        <taxon>Metazoa</taxon>
        <taxon>Chordata</taxon>
        <taxon>Craniata</taxon>
        <taxon>Vertebrata</taxon>
        <taxon>Euteleostomi</taxon>
        <taxon>Actinopterygii</taxon>
        <taxon>Neopterygii</taxon>
        <taxon>Teleostei</taxon>
        <taxon>Neoteleostei</taxon>
        <taxon>Acanthomorphata</taxon>
        <taxon>Ovalentaria</taxon>
        <taxon>Cichlomorphae</taxon>
        <taxon>Cichliformes</taxon>
        <taxon>Cichlidae</taxon>
        <taxon>African cichlids</taxon>
        <taxon>Pseudocrenilabrinae</taxon>
        <taxon>Lamprologini</taxon>
        <taxon>Neolamprologus</taxon>
    </lineage>
</organism>
<keyword evidence="8" id="KW-1185">Reference proteome</keyword>
<name>A0A3Q4N8S4_NEOBR</name>
<dbReference type="InterPro" id="IPR003961">
    <property type="entry name" value="FN3_dom"/>
</dbReference>
<dbReference type="GO" id="GO:0004896">
    <property type="term" value="F:cytokine receptor activity"/>
    <property type="evidence" value="ECO:0007669"/>
    <property type="project" value="TreeGrafter"/>
</dbReference>
<evidence type="ECO:0000256" key="1">
    <source>
        <dbReference type="ARBA" id="ARBA00005399"/>
    </source>
</evidence>
<keyword evidence="2" id="KW-0732">Signal</keyword>
<reference evidence="7" key="1">
    <citation type="submission" date="2025-08" db="UniProtKB">
        <authorList>
            <consortium name="Ensembl"/>
        </authorList>
    </citation>
    <scope>IDENTIFICATION</scope>
</reference>
<dbReference type="OMA" id="DYNTEYC"/>
<dbReference type="InterPro" id="IPR050650">
    <property type="entry name" value="Type-II_Cytokine-TF_Rcpt"/>
</dbReference>
<evidence type="ECO:0000313" key="7">
    <source>
        <dbReference type="Ensembl" id="ENSNBRP00000029784.1"/>
    </source>
</evidence>
<dbReference type="PANTHER" id="PTHR20859:SF86">
    <property type="entry name" value="INTERLEUKIN-20 RECEPTOR SUBUNIT ALPHA"/>
    <property type="match status" value="1"/>
</dbReference>
<comment type="similarity">
    <text evidence="1">Belongs to the type II cytokine receptor family.</text>
</comment>
<feature type="domain" description="Fibronectin type-III" evidence="5">
    <location>
        <begin position="7"/>
        <end position="112"/>
    </location>
</feature>
<accession>A0A3Q4N8S4</accession>
<evidence type="ECO:0000256" key="2">
    <source>
        <dbReference type="ARBA" id="ARBA00022729"/>
    </source>
</evidence>
<evidence type="ECO:0000259" key="6">
    <source>
        <dbReference type="Pfam" id="PF09294"/>
    </source>
</evidence>
<evidence type="ECO:0000259" key="5">
    <source>
        <dbReference type="Pfam" id="PF01108"/>
    </source>
</evidence>
<proteinExistence type="inferred from homology"/>
<reference evidence="7" key="2">
    <citation type="submission" date="2025-09" db="UniProtKB">
        <authorList>
            <consortium name="Ensembl"/>
        </authorList>
    </citation>
    <scope>IDENTIFICATION</scope>
</reference>
<dbReference type="Proteomes" id="UP000261580">
    <property type="component" value="Unassembled WGS sequence"/>
</dbReference>
<evidence type="ECO:0000256" key="3">
    <source>
        <dbReference type="ARBA" id="ARBA00023157"/>
    </source>
</evidence>
<dbReference type="GeneTree" id="ENSGT00940000157314"/>